<organism evidence="2 3">
    <name type="scientific">Methylorubrum populi</name>
    <dbReference type="NCBI Taxonomy" id="223967"/>
    <lineage>
        <taxon>Bacteria</taxon>
        <taxon>Pseudomonadati</taxon>
        <taxon>Pseudomonadota</taxon>
        <taxon>Alphaproteobacteria</taxon>
        <taxon>Hyphomicrobiales</taxon>
        <taxon>Methylobacteriaceae</taxon>
        <taxon>Methylorubrum</taxon>
    </lineage>
</organism>
<dbReference type="AlphaFoldDB" id="A0A921E3M4"/>
<evidence type="ECO:0008006" key="4">
    <source>
        <dbReference type="Google" id="ProtNLM"/>
    </source>
</evidence>
<comment type="caution">
    <text evidence="2">The sequence shown here is derived from an EMBL/GenBank/DDBJ whole genome shotgun (WGS) entry which is preliminary data.</text>
</comment>
<evidence type="ECO:0000256" key="1">
    <source>
        <dbReference type="SAM" id="MobiDB-lite"/>
    </source>
</evidence>
<accession>A0A921E3M4</accession>
<proteinExistence type="predicted"/>
<feature type="region of interest" description="Disordered" evidence="1">
    <location>
        <begin position="1"/>
        <end position="31"/>
    </location>
</feature>
<gene>
    <name evidence="2" type="ORF">K8W01_14965</name>
</gene>
<name>A0A921E3M4_9HYPH</name>
<reference evidence="2" key="2">
    <citation type="submission" date="2021-09" db="EMBL/GenBank/DDBJ databases">
        <authorList>
            <person name="Gilroy R."/>
        </authorList>
    </citation>
    <scope>NUCLEOTIDE SEQUENCE</scope>
    <source>
        <strain evidence="2">316</strain>
    </source>
</reference>
<dbReference type="EMBL" id="DYYG01000043">
    <property type="protein sequence ID" value="HJE24955.1"/>
    <property type="molecule type" value="Genomic_DNA"/>
</dbReference>
<dbReference type="Proteomes" id="UP000742631">
    <property type="component" value="Unassembled WGS sequence"/>
</dbReference>
<sequence>MLQDQSRNRTPMPAAQPPAGAARAKPRRARAEAGIARMLSERALPKPGSPEAMAAWRAACTEYDRLTRIGDGDYERLRIGASSTLWTPDKVRSAIAGDFSSAASSDEALAMASQSRAELQDLLVLTMRRDLQSEEAARNTRLHEMFALAYPDEVAPPAEVDAQEGADPIVAVIANHKAAYAAWLPHLRTVSDTLQTDPAFTALEAAAEAPKKREADAYASLAEVSPTTLAGLVALADYLPGAVLRNAVVDADNDAMKALTAMCSAVKALLGDDIGLRAALHERRARADEFLAEMERDGFLPYPADNPRSLLATDYAIRYEAERLLAIAQSAFDRRANAYAGFPTAERDRHLERLRAEYRLDQLAAVVDGSPMAASKLTDEILAGWREWANDPRHFDEEECEATRALSEKRYALIDAAEALPATQENLPAKTLALAWLGYVDLWWNGRARDDYGTDGRLALDIDTAISGRTLLKGY</sequence>
<evidence type="ECO:0000313" key="2">
    <source>
        <dbReference type="EMBL" id="HJE24955.1"/>
    </source>
</evidence>
<reference evidence="2" key="1">
    <citation type="journal article" date="2021" name="PeerJ">
        <title>Extensive microbial diversity within the chicken gut microbiome revealed by metagenomics and culture.</title>
        <authorList>
            <person name="Gilroy R."/>
            <person name="Ravi A."/>
            <person name="Getino M."/>
            <person name="Pursley I."/>
            <person name="Horton D.L."/>
            <person name="Alikhan N.F."/>
            <person name="Baker D."/>
            <person name="Gharbi K."/>
            <person name="Hall N."/>
            <person name="Watson M."/>
            <person name="Adriaenssens E.M."/>
            <person name="Foster-Nyarko E."/>
            <person name="Jarju S."/>
            <person name="Secka A."/>
            <person name="Antonio M."/>
            <person name="Oren A."/>
            <person name="Chaudhuri R.R."/>
            <person name="La Ragione R."/>
            <person name="Hildebrand F."/>
            <person name="Pallen M.J."/>
        </authorList>
    </citation>
    <scope>NUCLEOTIDE SEQUENCE</scope>
    <source>
        <strain evidence="2">316</strain>
    </source>
</reference>
<evidence type="ECO:0000313" key="3">
    <source>
        <dbReference type="Proteomes" id="UP000742631"/>
    </source>
</evidence>
<protein>
    <recommendedName>
        <fullName evidence="4">DUF885 domain-containing protein</fullName>
    </recommendedName>
</protein>